<gene>
    <name evidence="9" type="primary">trpF</name>
    <name evidence="11" type="ORF">WIS52_21415</name>
</gene>
<evidence type="ECO:0000259" key="10">
    <source>
        <dbReference type="PROSITE" id="PS50042"/>
    </source>
</evidence>
<comment type="similarity">
    <text evidence="9">Belongs to the TrpF family.</text>
</comment>
<keyword evidence="8 9" id="KW-0413">Isomerase</keyword>
<evidence type="ECO:0000313" key="12">
    <source>
        <dbReference type="Proteomes" id="UP001494902"/>
    </source>
</evidence>
<feature type="domain" description="Cyclic nucleotide-binding" evidence="10">
    <location>
        <begin position="117"/>
        <end position="131"/>
    </location>
</feature>
<reference evidence="11 12" key="1">
    <citation type="submission" date="2024-03" db="EMBL/GenBank/DDBJ databases">
        <title>Draft genome sequence of Pseudonocardia nematodicida JCM 31783.</title>
        <authorList>
            <person name="Butdee W."/>
            <person name="Duangmal K."/>
        </authorList>
    </citation>
    <scope>NUCLEOTIDE SEQUENCE [LARGE SCALE GENOMIC DNA]</scope>
    <source>
        <strain evidence="11 12">JCM 31783</strain>
    </source>
</reference>
<dbReference type="InterPro" id="IPR000595">
    <property type="entry name" value="cNMP-bd_dom"/>
</dbReference>
<dbReference type="PANTHER" id="PTHR42894">
    <property type="entry name" value="N-(5'-PHOSPHORIBOSYL)ANTHRANILATE ISOMERASE"/>
    <property type="match status" value="1"/>
</dbReference>
<accession>A0ABV1KEZ1</accession>
<comment type="catalytic activity">
    <reaction evidence="1 9">
        <text>N-(5-phospho-beta-D-ribosyl)anthranilate = 1-(2-carboxyphenylamino)-1-deoxy-D-ribulose 5-phosphate</text>
        <dbReference type="Rhea" id="RHEA:21540"/>
        <dbReference type="ChEBI" id="CHEBI:18277"/>
        <dbReference type="ChEBI" id="CHEBI:58613"/>
        <dbReference type="EC" id="5.3.1.24"/>
    </reaction>
</comment>
<evidence type="ECO:0000313" key="11">
    <source>
        <dbReference type="EMBL" id="MEQ3553034.1"/>
    </source>
</evidence>
<evidence type="ECO:0000256" key="8">
    <source>
        <dbReference type="ARBA" id="ARBA00023235"/>
    </source>
</evidence>
<dbReference type="PANTHER" id="PTHR42894:SF1">
    <property type="entry name" value="N-(5'-PHOSPHORIBOSYL)ANTHRANILATE ISOMERASE"/>
    <property type="match status" value="1"/>
</dbReference>
<comment type="pathway">
    <text evidence="2 9">Amino-acid biosynthesis; L-tryptophan biosynthesis; L-tryptophan from chorismate: step 3/5.</text>
</comment>
<dbReference type="InterPro" id="IPR044643">
    <property type="entry name" value="TrpF_fam"/>
</dbReference>
<dbReference type="HAMAP" id="MF_00135">
    <property type="entry name" value="PRAI"/>
    <property type="match status" value="1"/>
</dbReference>
<keyword evidence="5 9" id="KW-0028">Amino-acid biosynthesis</keyword>
<dbReference type="GO" id="GO:0016853">
    <property type="term" value="F:isomerase activity"/>
    <property type="evidence" value="ECO:0007669"/>
    <property type="project" value="UniProtKB-KW"/>
</dbReference>
<evidence type="ECO:0000256" key="3">
    <source>
        <dbReference type="ARBA" id="ARBA00012572"/>
    </source>
</evidence>
<dbReference type="SUPFAM" id="SSF51366">
    <property type="entry name" value="Ribulose-phoshate binding barrel"/>
    <property type="match status" value="1"/>
</dbReference>
<dbReference type="InterPro" id="IPR001240">
    <property type="entry name" value="PRAI_dom"/>
</dbReference>
<dbReference type="EC" id="5.3.1.24" evidence="3 9"/>
<evidence type="ECO:0000256" key="6">
    <source>
        <dbReference type="ARBA" id="ARBA00022822"/>
    </source>
</evidence>
<dbReference type="Gene3D" id="3.20.20.70">
    <property type="entry name" value="Aldolase class I"/>
    <property type="match status" value="1"/>
</dbReference>
<name>A0ABV1KEZ1_9PSEU</name>
<evidence type="ECO:0000256" key="9">
    <source>
        <dbReference type="HAMAP-Rule" id="MF_00135"/>
    </source>
</evidence>
<keyword evidence="6 9" id="KW-0822">Tryptophan biosynthesis</keyword>
<dbReference type="InterPro" id="IPR013785">
    <property type="entry name" value="Aldolase_TIM"/>
</dbReference>
<comment type="caution">
    <text evidence="11">The sequence shown here is derived from an EMBL/GenBank/DDBJ whole genome shotgun (WGS) entry which is preliminary data.</text>
</comment>
<evidence type="ECO:0000256" key="2">
    <source>
        <dbReference type="ARBA" id="ARBA00004664"/>
    </source>
</evidence>
<evidence type="ECO:0000256" key="5">
    <source>
        <dbReference type="ARBA" id="ARBA00022605"/>
    </source>
</evidence>
<dbReference type="CDD" id="cd00405">
    <property type="entry name" value="PRAI"/>
    <property type="match status" value="1"/>
</dbReference>
<dbReference type="Proteomes" id="UP001494902">
    <property type="component" value="Unassembled WGS sequence"/>
</dbReference>
<evidence type="ECO:0000256" key="4">
    <source>
        <dbReference type="ARBA" id="ARBA00022272"/>
    </source>
</evidence>
<proteinExistence type="inferred from homology"/>
<dbReference type="EMBL" id="JBEDNQ010000009">
    <property type="protein sequence ID" value="MEQ3553034.1"/>
    <property type="molecule type" value="Genomic_DNA"/>
</dbReference>
<evidence type="ECO:0000256" key="7">
    <source>
        <dbReference type="ARBA" id="ARBA00023141"/>
    </source>
</evidence>
<evidence type="ECO:0000256" key="1">
    <source>
        <dbReference type="ARBA" id="ARBA00001164"/>
    </source>
</evidence>
<dbReference type="RefSeq" id="WP_349300104.1">
    <property type="nucleotide sequence ID" value="NZ_JBEDNQ010000009.1"/>
</dbReference>
<dbReference type="PROSITE" id="PS50042">
    <property type="entry name" value="CNMP_BINDING_3"/>
    <property type="match status" value="1"/>
</dbReference>
<sequence>MFVKVCGLRTPDDVRAAEEAGADAVGFVISPSSVRHVEPSHAAELVAAAGGAMTTVVVVADLAAGDAARITHEIGADVLQLHGARTVEDYAAADRWSVRLWRATSLRSEPEPTVGLFGEEALLLDSPRAGSGHAWDLTTLPPERRPAGRWLLAGGLDPDTVTDAIAQVAPWGVDVSSGVESTRGVKDHDRITAFVAAARAAG</sequence>
<dbReference type="Pfam" id="PF00697">
    <property type="entry name" value="PRAI"/>
    <property type="match status" value="1"/>
</dbReference>
<dbReference type="InterPro" id="IPR011060">
    <property type="entry name" value="RibuloseP-bd_barrel"/>
</dbReference>
<organism evidence="11 12">
    <name type="scientific">Pseudonocardia nematodicida</name>
    <dbReference type="NCBI Taxonomy" id="1206997"/>
    <lineage>
        <taxon>Bacteria</taxon>
        <taxon>Bacillati</taxon>
        <taxon>Actinomycetota</taxon>
        <taxon>Actinomycetes</taxon>
        <taxon>Pseudonocardiales</taxon>
        <taxon>Pseudonocardiaceae</taxon>
        <taxon>Pseudonocardia</taxon>
    </lineage>
</organism>
<protein>
    <recommendedName>
        <fullName evidence="4 9">N-(5'-phosphoribosyl)anthranilate isomerase</fullName>
        <shortName evidence="9">PRAI</shortName>
        <ecNumber evidence="3 9">5.3.1.24</ecNumber>
    </recommendedName>
</protein>
<keyword evidence="12" id="KW-1185">Reference proteome</keyword>
<keyword evidence="7 9" id="KW-0057">Aromatic amino acid biosynthesis</keyword>